<accession>A0A316UWH9</accession>
<dbReference type="GO" id="GO:0005737">
    <property type="term" value="C:cytoplasm"/>
    <property type="evidence" value="ECO:0007669"/>
    <property type="project" value="TreeGrafter"/>
</dbReference>
<evidence type="ECO:0000256" key="5">
    <source>
        <dbReference type="ARBA" id="ARBA00022801"/>
    </source>
</evidence>
<name>A0A316UWH9_9BASI</name>
<keyword evidence="11" id="KW-1185">Reference proteome</keyword>
<evidence type="ECO:0000259" key="9">
    <source>
        <dbReference type="PROSITE" id="PS52048"/>
    </source>
</evidence>
<dbReference type="PROSITE" id="PS00140">
    <property type="entry name" value="UCH_1"/>
    <property type="match status" value="1"/>
</dbReference>
<evidence type="ECO:0000256" key="6">
    <source>
        <dbReference type="ARBA" id="ARBA00022807"/>
    </source>
</evidence>
<feature type="site" description="Important for enzyme activity" evidence="7">
    <location>
        <position position="187"/>
    </location>
</feature>
<keyword evidence="5 7" id="KW-0378">Hydrolase</keyword>
<dbReference type="OrthoDB" id="427186at2759"/>
<dbReference type="InterPro" id="IPR057254">
    <property type="entry name" value="UCH_AS"/>
</dbReference>
<dbReference type="PANTHER" id="PTHR10589:SF17">
    <property type="entry name" value="UBIQUITIN CARBOXYL-TERMINAL HYDROLASE"/>
    <property type="match status" value="1"/>
</dbReference>
<dbReference type="EMBL" id="KZ819668">
    <property type="protein sequence ID" value="PWN27475.1"/>
    <property type="molecule type" value="Genomic_DNA"/>
</dbReference>
<keyword evidence="6 7" id="KW-0788">Thiol protease</keyword>
<evidence type="ECO:0000256" key="1">
    <source>
        <dbReference type="ARBA" id="ARBA00000707"/>
    </source>
</evidence>
<organism evidence="10 11">
    <name type="scientific">Jaminaea rosea</name>
    <dbReference type="NCBI Taxonomy" id="1569628"/>
    <lineage>
        <taxon>Eukaryota</taxon>
        <taxon>Fungi</taxon>
        <taxon>Dikarya</taxon>
        <taxon>Basidiomycota</taxon>
        <taxon>Ustilaginomycotina</taxon>
        <taxon>Exobasidiomycetes</taxon>
        <taxon>Microstromatales</taxon>
        <taxon>Microstromatales incertae sedis</taxon>
        <taxon>Jaminaea</taxon>
    </lineage>
</organism>
<dbReference type="RefSeq" id="XP_025362087.1">
    <property type="nucleotide sequence ID" value="XM_025504442.1"/>
</dbReference>
<gene>
    <name evidence="10" type="ORF">BDZ90DRAFT_220615</name>
</gene>
<dbReference type="EC" id="3.4.19.12" evidence="8"/>
<dbReference type="InterPro" id="IPR036959">
    <property type="entry name" value="Peptidase_C12_UCH_sf"/>
</dbReference>
<dbReference type="PROSITE" id="PS52048">
    <property type="entry name" value="UCH_DOMAIN"/>
    <property type="match status" value="1"/>
</dbReference>
<evidence type="ECO:0000313" key="10">
    <source>
        <dbReference type="EMBL" id="PWN27475.1"/>
    </source>
</evidence>
<dbReference type="Gene3D" id="3.40.532.10">
    <property type="entry name" value="Peptidase C12, ubiquitin carboxyl-terminal hydrolase"/>
    <property type="match status" value="1"/>
</dbReference>
<dbReference type="PRINTS" id="PR00707">
    <property type="entry name" value="UBCTHYDRLASE"/>
</dbReference>
<evidence type="ECO:0000256" key="4">
    <source>
        <dbReference type="ARBA" id="ARBA00022786"/>
    </source>
</evidence>
<evidence type="ECO:0000256" key="2">
    <source>
        <dbReference type="ARBA" id="ARBA00009326"/>
    </source>
</evidence>
<dbReference type="Proteomes" id="UP000245884">
    <property type="component" value="Unassembled WGS sequence"/>
</dbReference>
<protein>
    <recommendedName>
        <fullName evidence="8">Ubiquitin carboxyl-terminal hydrolase</fullName>
        <ecNumber evidence="8">3.4.19.12</ecNumber>
    </recommendedName>
</protein>
<dbReference type="GO" id="GO:0016579">
    <property type="term" value="P:protein deubiquitination"/>
    <property type="evidence" value="ECO:0007669"/>
    <property type="project" value="TreeGrafter"/>
</dbReference>
<dbReference type="GeneID" id="37026265"/>
<dbReference type="GO" id="GO:0006511">
    <property type="term" value="P:ubiquitin-dependent protein catabolic process"/>
    <property type="evidence" value="ECO:0007669"/>
    <property type="project" value="UniProtKB-UniRule"/>
</dbReference>
<keyword evidence="4 7" id="KW-0833">Ubl conjugation pathway</keyword>
<feature type="site" description="Transition state stabilizer" evidence="7">
    <location>
        <position position="90"/>
    </location>
</feature>
<feature type="active site" description="Proton donor" evidence="7">
    <location>
        <position position="171"/>
    </location>
</feature>
<evidence type="ECO:0000256" key="8">
    <source>
        <dbReference type="RuleBase" id="RU361215"/>
    </source>
</evidence>
<evidence type="ECO:0000256" key="7">
    <source>
        <dbReference type="PROSITE-ProRule" id="PRU01393"/>
    </source>
</evidence>
<dbReference type="Pfam" id="PF01088">
    <property type="entry name" value="Peptidase_C12"/>
    <property type="match status" value="1"/>
</dbReference>
<comment type="similarity">
    <text evidence="2 7 8">Belongs to the peptidase C12 family.</text>
</comment>
<evidence type="ECO:0000256" key="3">
    <source>
        <dbReference type="ARBA" id="ARBA00022670"/>
    </source>
</evidence>
<dbReference type="STRING" id="1569628.A0A316UWH9"/>
<keyword evidence="3 7" id="KW-0645">Protease</keyword>
<dbReference type="CDD" id="cd09616">
    <property type="entry name" value="Peptidase_C12_UCH_L1_L3"/>
    <property type="match status" value="1"/>
</dbReference>
<reference evidence="10 11" key="1">
    <citation type="journal article" date="2018" name="Mol. Biol. Evol.">
        <title>Broad Genomic Sampling Reveals a Smut Pathogenic Ancestry of the Fungal Clade Ustilaginomycotina.</title>
        <authorList>
            <person name="Kijpornyongpan T."/>
            <person name="Mondo S.J."/>
            <person name="Barry K."/>
            <person name="Sandor L."/>
            <person name="Lee J."/>
            <person name="Lipzen A."/>
            <person name="Pangilinan J."/>
            <person name="LaButti K."/>
            <person name="Hainaut M."/>
            <person name="Henrissat B."/>
            <person name="Grigoriev I.V."/>
            <person name="Spatafora J.W."/>
            <person name="Aime M.C."/>
        </authorList>
    </citation>
    <scope>NUCLEOTIDE SEQUENCE [LARGE SCALE GENOMIC DNA]</scope>
    <source>
        <strain evidence="10 11">MCA 5214</strain>
    </source>
</reference>
<feature type="domain" description="UCH catalytic" evidence="9">
    <location>
        <begin position="2"/>
        <end position="237"/>
    </location>
</feature>
<dbReference type="SUPFAM" id="SSF54001">
    <property type="entry name" value="Cysteine proteinases"/>
    <property type="match status" value="1"/>
</dbReference>
<dbReference type="AlphaFoldDB" id="A0A316UWH9"/>
<sequence length="239" mass="26197">MRWVPLESNPELFTEWATSLGLPASQWAYHDIFGLDPELLSMVPQPVQAVLLLFPVSNAYEEQRQKEDEGVEISQKGTELKKGEMMWWKQTIGNACGTMGLLHSLSNASSVRTSLPSDSPLAKLIDQSAPLPPLERSALLTKSKELARAHTTAGSGGQTAAPQADESVDLHFTCFVRGESGELVELDGRRKGPVIRKEAAKVEKQEDLLSVAASFVKKHYMEMDPEAVQFNLIALGPAQ</sequence>
<dbReference type="GO" id="GO:0004843">
    <property type="term" value="F:cysteine-type deubiquitinase activity"/>
    <property type="evidence" value="ECO:0007669"/>
    <property type="project" value="UniProtKB-UniRule"/>
</dbReference>
<comment type="catalytic activity">
    <reaction evidence="1 7 8">
        <text>Thiol-dependent hydrolysis of ester, thioester, amide, peptide and isopeptide bonds formed by the C-terminal Gly of ubiquitin (a 76-residue protein attached to proteins as an intracellular targeting signal).</text>
        <dbReference type="EC" id="3.4.19.12"/>
    </reaction>
</comment>
<evidence type="ECO:0000313" key="11">
    <source>
        <dbReference type="Proteomes" id="UP000245884"/>
    </source>
</evidence>
<dbReference type="FunFam" id="3.40.532.10:FF:000006">
    <property type="entry name" value="Ubiquitin carboxyl-terminal hydrolase"/>
    <property type="match status" value="1"/>
</dbReference>
<proteinExistence type="inferred from homology"/>
<dbReference type="InterPro" id="IPR038765">
    <property type="entry name" value="Papain-like_cys_pep_sf"/>
</dbReference>
<feature type="active site" description="Nucleophile" evidence="7">
    <location>
        <position position="96"/>
    </location>
</feature>
<dbReference type="PANTHER" id="PTHR10589">
    <property type="entry name" value="UBIQUITIN CARBOXYL-TERMINAL HYDROLASE"/>
    <property type="match status" value="1"/>
</dbReference>
<dbReference type="InterPro" id="IPR001578">
    <property type="entry name" value="Peptidase_C12_UCH"/>
</dbReference>